<protein>
    <submittedName>
        <fullName evidence="3">Maestro heat-like repeat-containing protein family member 1</fullName>
    </submittedName>
</protein>
<evidence type="ECO:0000313" key="2">
    <source>
        <dbReference type="Proteomes" id="UP000504602"/>
    </source>
</evidence>
<dbReference type="PANTHER" id="PTHR23120:SF44">
    <property type="entry name" value="MAESTRO HEAT-LIKE REPEAT-CONTAINING PROTEIN FAMILY MEMBER 1"/>
    <property type="match status" value="1"/>
</dbReference>
<proteinExistence type="predicted"/>
<name>A0A8N5I4T1_GEOFO</name>
<dbReference type="AlphaFoldDB" id="A0A8N5I4T1"/>
<dbReference type="GeneID" id="115949308"/>
<dbReference type="InterPro" id="IPR016024">
    <property type="entry name" value="ARM-type_fold"/>
</dbReference>
<dbReference type="Proteomes" id="UP000504602">
    <property type="component" value="Unplaced"/>
</dbReference>
<feature type="domain" description="Maestro/Maestro-like HEAT-repeats" evidence="1">
    <location>
        <begin position="93"/>
        <end position="178"/>
    </location>
</feature>
<dbReference type="Pfam" id="PF23227">
    <property type="entry name" value="HEAT_MROH2B_C"/>
    <property type="match status" value="1"/>
</dbReference>
<sequence length="179" mass="19426">MLARAGNDDVVQDVGSAGGWELMEIPERHHDGIALLARAMARLCGPRLPPIVRSLIPVLGSALECQRVTSSAFLAELLNHNVVNDLVLLEPILDALTALEKDSCLLVRVLALRGLGNVASGSPEQPQISACTKFLGNIPKNPNLRPFPSLSKILDHLEGRDVQSMLLRVAIRIRPFFDS</sequence>
<keyword evidence="2" id="KW-1185">Reference proteome</keyword>
<dbReference type="RefSeq" id="XP_030921698.1">
    <property type="nucleotide sequence ID" value="XM_031065838.1"/>
</dbReference>
<reference evidence="3" key="1">
    <citation type="submission" date="2025-08" db="UniProtKB">
        <authorList>
            <consortium name="RefSeq"/>
        </authorList>
    </citation>
    <scope>IDENTIFICATION</scope>
</reference>
<evidence type="ECO:0000259" key="1">
    <source>
        <dbReference type="Pfam" id="PF23227"/>
    </source>
</evidence>
<evidence type="ECO:0000313" key="3">
    <source>
        <dbReference type="RefSeq" id="XP_030921698.1"/>
    </source>
</evidence>
<organism evidence="2 3">
    <name type="scientific">Geospiza fortis</name>
    <name type="common">Medium ground-finch</name>
    <dbReference type="NCBI Taxonomy" id="48883"/>
    <lineage>
        <taxon>Eukaryota</taxon>
        <taxon>Metazoa</taxon>
        <taxon>Chordata</taxon>
        <taxon>Craniata</taxon>
        <taxon>Vertebrata</taxon>
        <taxon>Euteleostomi</taxon>
        <taxon>Archelosauria</taxon>
        <taxon>Archosauria</taxon>
        <taxon>Dinosauria</taxon>
        <taxon>Saurischia</taxon>
        <taxon>Theropoda</taxon>
        <taxon>Coelurosauria</taxon>
        <taxon>Aves</taxon>
        <taxon>Neognathae</taxon>
        <taxon>Neoaves</taxon>
        <taxon>Telluraves</taxon>
        <taxon>Australaves</taxon>
        <taxon>Passeriformes</taxon>
        <taxon>Thraupidae</taxon>
        <taxon>Geospiza</taxon>
    </lineage>
</organism>
<dbReference type="OrthoDB" id="1884734at2759"/>
<dbReference type="GO" id="GO:0005737">
    <property type="term" value="C:cytoplasm"/>
    <property type="evidence" value="ECO:0007669"/>
    <property type="project" value="TreeGrafter"/>
</dbReference>
<gene>
    <name evidence="3" type="primary">MROH1</name>
</gene>
<dbReference type="PANTHER" id="PTHR23120">
    <property type="entry name" value="MAESTRO-RELATED HEAT DOMAIN-CONTAINING"/>
    <property type="match status" value="1"/>
</dbReference>
<dbReference type="InterPro" id="IPR055406">
    <property type="entry name" value="HEAT_Maestro"/>
</dbReference>
<accession>A0A8N5I4T1</accession>
<dbReference type="SUPFAM" id="SSF48371">
    <property type="entry name" value="ARM repeat"/>
    <property type="match status" value="1"/>
</dbReference>
<dbReference type="InterPro" id="IPR045206">
    <property type="entry name" value="Maestro_heat-like_prot"/>
</dbReference>
<dbReference type="CTD" id="727957"/>
<feature type="non-terminal residue" evidence="3">
    <location>
        <position position="179"/>
    </location>
</feature>